<keyword evidence="1" id="KW-0813">Transport</keyword>
<dbReference type="InterPro" id="IPR041854">
    <property type="entry name" value="BFD-like_2Fe2S-bd_dom_sf"/>
</dbReference>
<evidence type="ECO:0000256" key="6">
    <source>
        <dbReference type="ARBA" id="ARBA00023014"/>
    </source>
</evidence>
<evidence type="ECO:0000259" key="10">
    <source>
        <dbReference type="Pfam" id="PF04324"/>
    </source>
</evidence>
<evidence type="ECO:0000256" key="1">
    <source>
        <dbReference type="ARBA" id="ARBA00022448"/>
    </source>
</evidence>
<gene>
    <name evidence="11" type="ORF">A6D6_02932</name>
</gene>
<dbReference type="InterPro" id="IPR052371">
    <property type="entry name" value="BFD-associated_ferredoxin"/>
</dbReference>
<dbReference type="Gene3D" id="1.10.10.1100">
    <property type="entry name" value="BFD-like [2Fe-2S]-binding domain"/>
    <property type="match status" value="1"/>
</dbReference>
<evidence type="ECO:0000256" key="7">
    <source>
        <dbReference type="ARBA" id="ARBA00034078"/>
    </source>
</evidence>
<evidence type="ECO:0000256" key="8">
    <source>
        <dbReference type="ARBA" id="ARBA00039386"/>
    </source>
</evidence>
<protein>
    <recommendedName>
        <fullName evidence="8">Bacterioferritin-associated ferredoxin</fullName>
    </recommendedName>
</protein>
<comment type="cofactor">
    <cofactor evidence="7">
        <name>[2Fe-2S] cluster</name>
        <dbReference type="ChEBI" id="CHEBI:190135"/>
    </cofactor>
</comment>
<comment type="caution">
    <text evidence="11">The sequence shown here is derived from an EMBL/GenBank/DDBJ whole genome shotgun (WGS) entry which is preliminary data.</text>
</comment>
<proteinExistence type="inferred from homology"/>
<evidence type="ECO:0000313" key="11">
    <source>
        <dbReference type="EMBL" id="KAF0804665.1"/>
    </source>
</evidence>
<evidence type="ECO:0000256" key="5">
    <source>
        <dbReference type="ARBA" id="ARBA00023004"/>
    </source>
</evidence>
<keyword evidence="3" id="KW-0479">Metal-binding</keyword>
<dbReference type="InterPro" id="IPR007419">
    <property type="entry name" value="BFD-like_2Fe2S-bd_dom"/>
</dbReference>
<dbReference type="GeneID" id="94686211"/>
<organism evidence="11 12">
    <name type="scientific">Alcanivorax xiamenensis</name>
    <dbReference type="NCBI Taxonomy" id="1177156"/>
    <lineage>
        <taxon>Bacteria</taxon>
        <taxon>Pseudomonadati</taxon>
        <taxon>Pseudomonadota</taxon>
        <taxon>Gammaproteobacteria</taxon>
        <taxon>Oceanospirillales</taxon>
        <taxon>Alcanivoracaceae</taxon>
        <taxon>Alcanivorax</taxon>
    </lineage>
</organism>
<dbReference type="PANTHER" id="PTHR37424">
    <property type="entry name" value="BACTERIOFERRITIN-ASSOCIATED FERREDOXIN"/>
    <property type="match status" value="1"/>
</dbReference>
<evidence type="ECO:0000256" key="2">
    <source>
        <dbReference type="ARBA" id="ARBA00022714"/>
    </source>
</evidence>
<reference evidence="11 12" key="1">
    <citation type="submission" date="2012-09" db="EMBL/GenBank/DDBJ databases">
        <title>Genome Sequence of alkane-degrading Bacterium Alcanivorax sp. 6-D-6.</title>
        <authorList>
            <person name="Lai Q."/>
            <person name="Shao Z."/>
        </authorList>
    </citation>
    <scope>NUCLEOTIDE SEQUENCE [LARGE SCALE GENOMIC DNA]</scope>
    <source>
        <strain evidence="11 12">6-D-6</strain>
    </source>
</reference>
<keyword evidence="4" id="KW-0249">Electron transport</keyword>
<name>A0ABQ6Y6B1_9GAMM</name>
<keyword evidence="6" id="KW-0411">Iron-sulfur</keyword>
<evidence type="ECO:0000256" key="9">
    <source>
        <dbReference type="ARBA" id="ARBA00046332"/>
    </source>
</evidence>
<dbReference type="Proteomes" id="UP000771797">
    <property type="component" value="Unassembled WGS sequence"/>
</dbReference>
<keyword evidence="2" id="KW-0001">2Fe-2S</keyword>
<dbReference type="EMBL" id="AQPF01000027">
    <property type="protein sequence ID" value="KAF0804665.1"/>
    <property type="molecule type" value="Genomic_DNA"/>
</dbReference>
<dbReference type="RefSeq" id="WP_080530697.1">
    <property type="nucleotide sequence ID" value="NZ_AQPF01000027.1"/>
</dbReference>
<evidence type="ECO:0000313" key="12">
    <source>
        <dbReference type="Proteomes" id="UP000771797"/>
    </source>
</evidence>
<sequence>MYVCLCNGITDGHIREAAMNGCDSLRDLRRELGVGSQCAKCARHARQVLRDTRSAVAATSVSVSSDQSVAVQYWPQPA</sequence>
<keyword evidence="5" id="KW-0408">Iron</keyword>
<dbReference type="PANTHER" id="PTHR37424:SF1">
    <property type="entry name" value="BACTERIOFERRITIN-ASSOCIATED FERREDOXIN"/>
    <property type="match status" value="1"/>
</dbReference>
<dbReference type="CDD" id="cd19945">
    <property type="entry name" value="Fer2_BFD"/>
    <property type="match status" value="1"/>
</dbReference>
<comment type="similarity">
    <text evidence="9">Belongs to the Bfd family.</text>
</comment>
<dbReference type="Pfam" id="PF04324">
    <property type="entry name" value="Fer2_BFD"/>
    <property type="match status" value="1"/>
</dbReference>
<evidence type="ECO:0000256" key="3">
    <source>
        <dbReference type="ARBA" id="ARBA00022723"/>
    </source>
</evidence>
<evidence type="ECO:0000256" key="4">
    <source>
        <dbReference type="ARBA" id="ARBA00022982"/>
    </source>
</evidence>
<accession>A0ABQ6Y6B1</accession>
<feature type="domain" description="BFD-like [2Fe-2S]-binding" evidence="10">
    <location>
        <begin position="2"/>
        <end position="50"/>
    </location>
</feature>
<keyword evidence="12" id="KW-1185">Reference proteome</keyword>